<sequence length="194" mass="23148">MYRGSNGEYIFRNNQDKELYLFLVDKYKERYGFKLYAYCIMDNHVHLLIETGKVPLSKIMQGIQQSYTQRINLKHSRTGHVFQQRYKALLCDWESYLLQLVKYIHLNPVEAWIYNGLNYKWSSHQDYLKVNKKSVVEVEFILEMLGGDIKRGVKEYRRFMNLDQGKMELSEFVLDEKKVHATVEEFKGLACFSC</sequence>
<dbReference type="InterPro" id="IPR036515">
    <property type="entry name" value="Transposase_17_sf"/>
</dbReference>
<dbReference type="SUPFAM" id="SSF143422">
    <property type="entry name" value="Transposase IS200-like"/>
    <property type="match status" value="1"/>
</dbReference>
<dbReference type="Gene3D" id="3.30.70.1290">
    <property type="entry name" value="Transposase IS200-like"/>
    <property type="match status" value="1"/>
</dbReference>
<dbReference type="Pfam" id="PF01797">
    <property type="entry name" value="Y1_Tnp"/>
    <property type="match status" value="1"/>
</dbReference>
<dbReference type="GO" id="GO:0006313">
    <property type="term" value="P:DNA transposition"/>
    <property type="evidence" value="ECO:0007669"/>
    <property type="project" value="InterPro"/>
</dbReference>
<dbReference type="KEGG" id="acae:HYG86_06070"/>
<dbReference type="EMBL" id="CP058559">
    <property type="protein sequence ID" value="QNO14369.1"/>
    <property type="molecule type" value="Genomic_DNA"/>
</dbReference>
<dbReference type="GO" id="GO:0004803">
    <property type="term" value="F:transposase activity"/>
    <property type="evidence" value="ECO:0007669"/>
    <property type="project" value="InterPro"/>
</dbReference>
<dbReference type="SMART" id="SM01321">
    <property type="entry name" value="Y1_Tnp"/>
    <property type="match status" value="1"/>
</dbReference>
<gene>
    <name evidence="2" type="ORF">HYG86_06070</name>
</gene>
<dbReference type="InterPro" id="IPR002686">
    <property type="entry name" value="Transposase_17"/>
</dbReference>
<accession>A0A7G9W6Q7</accession>
<evidence type="ECO:0000313" key="2">
    <source>
        <dbReference type="EMBL" id="QNO14369.1"/>
    </source>
</evidence>
<evidence type="ECO:0000259" key="1">
    <source>
        <dbReference type="SMART" id="SM01321"/>
    </source>
</evidence>
<dbReference type="PANTHER" id="PTHR34322">
    <property type="entry name" value="TRANSPOSASE, Y1_TNP DOMAIN-CONTAINING"/>
    <property type="match status" value="1"/>
</dbReference>
<evidence type="ECO:0000313" key="3">
    <source>
        <dbReference type="Proteomes" id="UP000516160"/>
    </source>
</evidence>
<name>A0A7G9W6Q7_ALKCA</name>
<proteinExistence type="predicted"/>
<feature type="domain" description="Transposase IS200-like" evidence="1">
    <location>
        <begin position="1"/>
        <end position="107"/>
    </location>
</feature>
<organism evidence="2 3">
    <name type="scientific">Alkalicella caledoniensis</name>
    <dbReference type="NCBI Taxonomy" id="2731377"/>
    <lineage>
        <taxon>Bacteria</taxon>
        <taxon>Bacillati</taxon>
        <taxon>Bacillota</taxon>
        <taxon>Clostridia</taxon>
        <taxon>Eubacteriales</taxon>
        <taxon>Proteinivoracaceae</taxon>
        <taxon>Alkalicella</taxon>
    </lineage>
</organism>
<protein>
    <submittedName>
        <fullName evidence="2">Transposase</fullName>
    </submittedName>
</protein>
<reference evidence="2 3" key="1">
    <citation type="submission" date="2020-07" db="EMBL/GenBank/DDBJ databases">
        <title>Alkalicella. sp. LB2 genome.</title>
        <authorList>
            <person name="Postec A."/>
            <person name="Quemeneur M."/>
        </authorList>
    </citation>
    <scope>NUCLEOTIDE SEQUENCE [LARGE SCALE GENOMIC DNA]</scope>
    <source>
        <strain evidence="2 3">LB2</strain>
    </source>
</reference>
<dbReference type="GO" id="GO:0003677">
    <property type="term" value="F:DNA binding"/>
    <property type="evidence" value="ECO:0007669"/>
    <property type="project" value="InterPro"/>
</dbReference>
<dbReference type="AlphaFoldDB" id="A0A7G9W6Q7"/>
<keyword evidence="3" id="KW-1185">Reference proteome</keyword>
<dbReference type="PANTHER" id="PTHR34322:SF2">
    <property type="entry name" value="TRANSPOSASE IS200-LIKE DOMAIN-CONTAINING PROTEIN"/>
    <property type="match status" value="1"/>
</dbReference>
<dbReference type="Proteomes" id="UP000516160">
    <property type="component" value="Chromosome"/>
</dbReference>